<feature type="domain" description="Pili assembly chaperone C-terminal" evidence="8">
    <location>
        <begin position="161"/>
        <end position="216"/>
    </location>
</feature>
<evidence type="ECO:0000256" key="6">
    <source>
        <dbReference type="SAM" id="SignalP"/>
    </source>
</evidence>
<dbReference type="EMBL" id="VISQ01000001">
    <property type="protein sequence ID" value="TVZ69523.1"/>
    <property type="molecule type" value="Genomic_DNA"/>
</dbReference>
<keyword evidence="5" id="KW-0143">Chaperone</keyword>
<dbReference type="SUPFAM" id="SSF49584">
    <property type="entry name" value="Periplasmic chaperone C-domain"/>
    <property type="match status" value="1"/>
</dbReference>
<dbReference type="OrthoDB" id="6504604at2"/>
<dbReference type="AlphaFoldDB" id="A0A559T4J5"/>
<evidence type="ECO:0000256" key="3">
    <source>
        <dbReference type="ARBA" id="ARBA00022729"/>
    </source>
</evidence>
<sequence length="225" mass="24870">MLRLILSAILLCTMSSSYASITLGATRVIYEGGKKEASISLGNKGDEIPYLIQSWVTKFDDTNKNTPFVITPPLFKLPSETENLIRISYVREVLPQDRESLFALNINAIPAIDKKEQSRILIATKSVLKLIYRPAALSNKEAATAYEKVTAMRTKDAIRLHNPTPYYINIGMFKVDDKALKNVGYIAPFSDKVITGANNNARNITLKAINDYGGLTTGKIVNIQG</sequence>
<evidence type="ECO:0000259" key="7">
    <source>
        <dbReference type="Pfam" id="PF00345"/>
    </source>
</evidence>
<dbReference type="InterPro" id="IPR016147">
    <property type="entry name" value="Pili_assmbl_chaperone_N"/>
</dbReference>
<dbReference type="InterPro" id="IPR008962">
    <property type="entry name" value="PapD-like_sf"/>
</dbReference>
<dbReference type="InterPro" id="IPR001829">
    <property type="entry name" value="Pili_assmbl_chaperone_bac"/>
</dbReference>
<dbReference type="GO" id="GO:0030288">
    <property type="term" value="C:outer membrane-bounded periplasmic space"/>
    <property type="evidence" value="ECO:0007669"/>
    <property type="project" value="InterPro"/>
</dbReference>
<dbReference type="InterPro" id="IPR013783">
    <property type="entry name" value="Ig-like_fold"/>
</dbReference>
<reference evidence="9" key="2">
    <citation type="submission" date="2019-08" db="EMBL/GenBank/DDBJ databases">
        <title>Investigation of anaerobic lignin degradation for improved lignocellulosic biofuels.</title>
        <authorList>
            <person name="Deangelis K.PhD."/>
        </authorList>
    </citation>
    <scope>NUCLEOTIDE SEQUENCE [LARGE SCALE GENOMIC DNA]</scope>
    <source>
        <strain evidence="9">128R</strain>
    </source>
</reference>
<evidence type="ECO:0000256" key="2">
    <source>
        <dbReference type="ARBA" id="ARBA00007399"/>
    </source>
</evidence>
<evidence type="ECO:0000259" key="8">
    <source>
        <dbReference type="Pfam" id="PF02753"/>
    </source>
</evidence>
<reference evidence="9" key="1">
    <citation type="submission" date="2019-06" db="EMBL/GenBank/DDBJ databases">
        <authorList>
            <person name="Deangelis K."/>
            <person name="Huntemann M."/>
            <person name="Clum A."/>
            <person name="Pillay M."/>
            <person name="Palaniappan K."/>
            <person name="Varghese N."/>
            <person name="Mikhailova N."/>
            <person name="Stamatis D."/>
            <person name="Reddy T."/>
            <person name="Daum C."/>
            <person name="Shapiro N."/>
            <person name="Ivanova N."/>
            <person name="Kyrpides N."/>
            <person name="Woyke T."/>
        </authorList>
    </citation>
    <scope>NUCLEOTIDE SEQUENCE [LARGE SCALE GENOMIC DNA]</scope>
    <source>
        <strain evidence="9">128R</strain>
    </source>
</reference>
<dbReference type="PANTHER" id="PTHR30251:SF0">
    <property type="entry name" value="FIMBRIAL CHAPERONE PROTEIN ELFD-RELATED"/>
    <property type="match status" value="1"/>
</dbReference>
<gene>
    <name evidence="9" type="ORF">FHU10_2042</name>
</gene>
<dbReference type="PANTHER" id="PTHR30251">
    <property type="entry name" value="PILUS ASSEMBLY CHAPERONE"/>
    <property type="match status" value="1"/>
</dbReference>
<keyword evidence="4" id="KW-0574">Periplasm</keyword>
<dbReference type="Gene3D" id="2.60.40.10">
    <property type="entry name" value="Immunoglobulins"/>
    <property type="match status" value="2"/>
</dbReference>
<evidence type="ECO:0000313" key="9">
    <source>
        <dbReference type="EMBL" id="TVZ69523.1"/>
    </source>
</evidence>
<dbReference type="PRINTS" id="PR00969">
    <property type="entry name" value="CHAPERONPILI"/>
</dbReference>
<dbReference type="Pfam" id="PF00345">
    <property type="entry name" value="PapD_N"/>
    <property type="match status" value="1"/>
</dbReference>
<evidence type="ECO:0000256" key="5">
    <source>
        <dbReference type="ARBA" id="ARBA00023186"/>
    </source>
</evidence>
<dbReference type="Pfam" id="PF02753">
    <property type="entry name" value="PapD_C"/>
    <property type="match status" value="1"/>
</dbReference>
<proteinExistence type="inferred from homology"/>
<dbReference type="InterPro" id="IPR036316">
    <property type="entry name" value="Pili_assmbl_chap_C_dom_sf"/>
</dbReference>
<feature type="domain" description="Pili assembly chaperone N-terminal" evidence="7">
    <location>
        <begin position="21"/>
        <end position="137"/>
    </location>
</feature>
<evidence type="ECO:0000256" key="1">
    <source>
        <dbReference type="ARBA" id="ARBA00004418"/>
    </source>
</evidence>
<comment type="subcellular location">
    <subcellularLocation>
        <location evidence="1">Periplasm</location>
    </subcellularLocation>
</comment>
<dbReference type="SUPFAM" id="SSF49354">
    <property type="entry name" value="PapD-like"/>
    <property type="match status" value="1"/>
</dbReference>
<protein>
    <submittedName>
        <fullName evidence="9">P pilus assembly chaperone PapD</fullName>
    </submittedName>
</protein>
<comment type="similarity">
    <text evidence="2">Belongs to the periplasmic pilus chaperone family.</text>
</comment>
<keyword evidence="3 6" id="KW-0732">Signal</keyword>
<feature type="chain" id="PRO_5021702802" evidence="6">
    <location>
        <begin position="20"/>
        <end position="225"/>
    </location>
</feature>
<accession>A0A559T4J5</accession>
<feature type="signal peptide" evidence="6">
    <location>
        <begin position="1"/>
        <end position="19"/>
    </location>
</feature>
<dbReference type="GO" id="GO:0071555">
    <property type="term" value="P:cell wall organization"/>
    <property type="evidence" value="ECO:0007669"/>
    <property type="project" value="InterPro"/>
</dbReference>
<dbReference type="InterPro" id="IPR050643">
    <property type="entry name" value="Periplasmic_pilus_chap"/>
</dbReference>
<dbReference type="InterPro" id="IPR016148">
    <property type="entry name" value="Pili_assmbl_chaperone_C"/>
</dbReference>
<evidence type="ECO:0000256" key="4">
    <source>
        <dbReference type="ARBA" id="ARBA00022764"/>
    </source>
</evidence>
<name>A0A559T4J5_SERFO</name>
<organism evidence="9">
    <name type="scientific">Serratia fonticola</name>
    <dbReference type="NCBI Taxonomy" id="47917"/>
    <lineage>
        <taxon>Bacteria</taxon>
        <taxon>Pseudomonadati</taxon>
        <taxon>Pseudomonadota</taxon>
        <taxon>Gammaproteobacteria</taxon>
        <taxon>Enterobacterales</taxon>
        <taxon>Yersiniaceae</taxon>
        <taxon>Serratia</taxon>
    </lineage>
</organism>
<comment type="caution">
    <text evidence="9">The sequence shown here is derived from an EMBL/GenBank/DDBJ whole genome shotgun (WGS) entry which is preliminary data.</text>
</comment>